<dbReference type="EMBL" id="CABWLR010000004">
    <property type="protein sequence ID" value="VXB84757.1"/>
    <property type="molecule type" value="Genomic_DNA"/>
</dbReference>
<reference evidence="1 2" key="1">
    <citation type="submission" date="2019-10" db="EMBL/GenBank/DDBJ databases">
        <authorList>
            <person name="Karimi E."/>
        </authorList>
    </citation>
    <scope>NUCLEOTIDE SEQUENCE [LARGE SCALE GENOMIC DNA]</scope>
    <source>
        <strain evidence="1">Maribacter sp. 151</strain>
    </source>
</reference>
<gene>
    <name evidence="1" type="ORF">MARI151_40057</name>
</gene>
<evidence type="ECO:0000313" key="2">
    <source>
        <dbReference type="Proteomes" id="UP000430202"/>
    </source>
</evidence>
<protein>
    <submittedName>
        <fullName evidence="1">Uncharacterized protein</fullName>
    </submittedName>
</protein>
<keyword evidence="2" id="KW-1185">Reference proteome</keyword>
<accession>A0A653TTG8</accession>
<proteinExistence type="predicted"/>
<organism evidence="1 2">
    <name type="scientific">Maribacter litoralis</name>
    <dbReference type="NCBI Taxonomy" id="2059726"/>
    <lineage>
        <taxon>Bacteria</taxon>
        <taxon>Pseudomonadati</taxon>
        <taxon>Bacteroidota</taxon>
        <taxon>Flavobacteriia</taxon>
        <taxon>Flavobacteriales</taxon>
        <taxon>Flavobacteriaceae</taxon>
        <taxon>Maribacter</taxon>
    </lineage>
</organism>
<name>A0A653TTG8_9FLAO</name>
<dbReference type="AlphaFoldDB" id="A0A653TTG8"/>
<dbReference type="Proteomes" id="UP000430202">
    <property type="component" value="Unassembled WGS sequence"/>
</dbReference>
<evidence type="ECO:0000313" key="1">
    <source>
        <dbReference type="EMBL" id="VXB84757.1"/>
    </source>
</evidence>
<sequence>MIYNLSLAERMLSYIEISVLFSSVIASFKANVDAIQVGEM</sequence>